<dbReference type="PRINTS" id="PR00452">
    <property type="entry name" value="SH3DOMAIN"/>
</dbReference>
<reference evidence="5" key="1">
    <citation type="submission" date="2022-07" db="EMBL/GenBank/DDBJ databases">
        <title>Phylogenomic reconstructions and comparative analyses of Kickxellomycotina fungi.</title>
        <authorList>
            <person name="Reynolds N.K."/>
            <person name="Stajich J.E."/>
            <person name="Barry K."/>
            <person name="Grigoriev I.V."/>
            <person name="Crous P."/>
            <person name="Smith M.E."/>
        </authorList>
    </citation>
    <scope>NUCLEOTIDE SEQUENCE</scope>
    <source>
        <strain evidence="5">RSA 1196</strain>
    </source>
</reference>
<dbReference type="OrthoDB" id="5971719at2759"/>
<evidence type="ECO:0000313" key="5">
    <source>
        <dbReference type="EMBL" id="KAJ1960102.1"/>
    </source>
</evidence>
<organism evidence="5 6">
    <name type="scientific">Dispira parvispora</name>
    <dbReference type="NCBI Taxonomy" id="1520584"/>
    <lineage>
        <taxon>Eukaryota</taxon>
        <taxon>Fungi</taxon>
        <taxon>Fungi incertae sedis</taxon>
        <taxon>Zoopagomycota</taxon>
        <taxon>Kickxellomycotina</taxon>
        <taxon>Dimargaritomycetes</taxon>
        <taxon>Dimargaritales</taxon>
        <taxon>Dimargaritaceae</taxon>
        <taxon>Dispira</taxon>
    </lineage>
</organism>
<dbReference type="Pfam" id="PF00018">
    <property type="entry name" value="SH3_1"/>
    <property type="match status" value="2"/>
</dbReference>
<gene>
    <name evidence="5" type="primary">SLA1</name>
    <name evidence="5" type="ORF">IWQ62_004358</name>
</gene>
<dbReference type="InterPro" id="IPR001452">
    <property type="entry name" value="SH3_domain"/>
</dbReference>
<keyword evidence="1 2" id="KW-0728">SH3 domain</keyword>
<dbReference type="EMBL" id="JANBPY010001422">
    <property type="protein sequence ID" value="KAJ1960102.1"/>
    <property type="molecule type" value="Genomic_DNA"/>
</dbReference>
<dbReference type="InterPro" id="IPR036028">
    <property type="entry name" value="SH3-like_dom_sf"/>
</dbReference>
<sequence length="215" mass="23545">MPFCDVCIALYDYQAQDAEELTISEGTVLYLLDNSDPEWYLVKPKPGPENEADVTPETSGLVPATYIEPVPSVSTAVALYDYQAQEDEEVSLQENEKVQVLSEDDPDWTIIRHKGQAGFVPTTYIEKTTTIVPPPVQPPTLAIPSVSPAPPVTTPPPASPLAPQPSSSPRKSNSQDVVYWSVVECAKKKRDNRKGMLGIGYDKVFYSCTSDKSPV</sequence>
<evidence type="ECO:0000259" key="4">
    <source>
        <dbReference type="PROSITE" id="PS50002"/>
    </source>
</evidence>
<feature type="domain" description="SH3" evidence="4">
    <location>
        <begin position="71"/>
        <end position="130"/>
    </location>
</feature>
<comment type="caution">
    <text evidence="5">The sequence shown here is derived from an EMBL/GenBank/DDBJ whole genome shotgun (WGS) entry which is preliminary data.</text>
</comment>
<proteinExistence type="predicted"/>
<dbReference type="PROSITE" id="PS50002">
    <property type="entry name" value="SH3"/>
    <property type="match status" value="2"/>
</dbReference>
<feature type="compositionally biased region" description="Pro residues" evidence="3">
    <location>
        <begin position="147"/>
        <end position="163"/>
    </location>
</feature>
<dbReference type="PANTHER" id="PTHR15735">
    <property type="entry name" value="FCH AND DOUBLE SH3 DOMAINS PROTEIN"/>
    <property type="match status" value="1"/>
</dbReference>
<feature type="domain" description="SH3" evidence="4">
    <location>
        <begin position="2"/>
        <end position="65"/>
    </location>
</feature>
<dbReference type="Gene3D" id="2.30.30.40">
    <property type="entry name" value="SH3 Domains"/>
    <property type="match status" value="2"/>
</dbReference>
<name>A0A9W8AM27_9FUNG</name>
<dbReference type="SMART" id="SM00326">
    <property type="entry name" value="SH3"/>
    <property type="match status" value="2"/>
</dbReference>
<dbReference type="AlphaFoldDB" id="A0A9W8AM27"/>
<protein>
    <submittedName>
        <fullName evidence="5">Cytoskeletal protein binding protein</fullName>
    </submittedName>
</protein>
<evidence type="ECO:0000256" key="1">
    <source>
        <dbReference type="ARBA" id="ARBA00022443"/>
    </source>
</evidence>
<feature type="region of interest" description="Disordered" evidence="3">
    <location>
        <begin position="135"/>
        <end position="175"/>
    </location>
</feature>
<accession>A0A9W8AM27</accession>
<evidence type="ECO:0000256" key="3">
    <source>
        <dbReference type="SAM" id="MobiDB-lite"/>
    </source>
</evidence>
<dbReference type="PANTHER" id="PTHR15735:SF21">
    <property type="entry name" value="PROTEIN NERVOUS WRECK"/>
    <property type="match status" value="1"/>
</dbReference>
<evidence type="ECO:0000256" key="2">
    <source>
        <dbReference type="PROSITE-ProRule" id="PRU00192"/>
    </source>
</evidence>
<dbReference type="Proteomes" id="UP001150925">
    <property type="component" value="Unassembled WGS sequence"/>
</dbReference>
<dbReference type="SUPFAM" id="SSF50044">
    <property type="entry name" value="SH3-domain"/>
    <property type="match status" value="2"/>
</dbReference>
<feature type="non-terminal residue" evidence="5">
    <location>
        <position position="215"/>
    </location>
</feature>
<keyword evidence="6" id="KW-1185">Reference proteome</keyword>
<evidence type="ECO:0000313" key="6">
    <source>
        <dbReference type="Proteomes" id="UP001150925"/>
    </source>
</evidence>